<feature type="signal peptide" evidence="3">
    <location>
        <begin position="1"/>
        <end position="16"/>
    </location>
</feature>
<dbReference type="PANTHER" id="PTHR23201">
    <property type="entry name" value="EXTENSIN, PROLINE-RICH PROTEIN"/>
    <property type="match status" value="1"/>
</dbReference>
<keyword evidence="5" id="KW-1185">Reference proteome</keyword>
<accession>A0A4U6W116</accession>
<organism evidence="4 5">
    <name type="scientific">Setaria viridis</name>
    <name type="common">Green bristlegrass</name>
    <name type="synonym">Setaria italica subsp. viridis</name>
    <dbReference type="NCBI Taxonomy" id="4556"/>
    <lineage>
        <taxon>Eukaryota</taxon>
        <taxon>Viridiplantae</taxon>
        <taxon>Streptophyta</taxon>
        <taxon>Embryophyta</taxon>
        <taxon>Tracheophyta</taxon>
        <taxon>Spermatophyta</taxon>
        <taxon>Magnoliopsida</taxon>
        <taxon>Liliopsida</taxon>
        <taxon>Poales</taxon>
        <taxon>Poaceae</taxon>
        <taxon>PACMAD clade</taxon>
        <taxon>Panicoideae</taxon>
        <taxon>Panicodae</taxon>
        <taxon>Paniceae</taxon>
        <taxon>Cenchrinae</taxon>
        <taxon>Setaria</taxon>
    </lineage>
</organism>
<reference evidence="4" key="1">
    <citation type="submission" date="2019-03" db="EMBL/GenBank/DDBJ databases">
        <title>WGS assembly of Setaria viridis.</title>
        <authorList>
            <person name="Huang P."/>
            <person name="Jenkins J."/>
            <person name="Grimwood J."/>
            <person name="Barry K."/>
            <person name="Healey A."/>
            <person name="Mamidi S."/>
            <person name="Sreedasyam A."/>
            <person name="Shu S."/>
            <person name="Feldman M."/>
            <person name="Wu J."/>
            <person name="Yu Y."/>
            <person name="Chen C."/>
            <person name="Johnson J."/>
            <person name="Rokhsar D."/>
            <person name="Baxter I."/>
            <person name="Schmutz J."/>
            <person name="Brutnell T."/>
            <person name="Kellogg E."/>
        </authorList>
    </citation>
    <scope>NUCLEOTIDE SEQUENCE [LARGE SCALE GENOMIC DNA]</scope>
</reference>
<keyword evidence="3" id="KW-0732">Signal</keyword>
<evidence type="ECO:0000256" key="2">
    <source>
        <dbReference type="SAM" id="MobiDB-lite"/>
    </source>
</evidence>
<gene>
    <name evidence="4" type="ORF">SEVIR_2G386100v2</name>
</gene>
<dbReference type="PANTHER" id="PTHR23201:SF99">
    <property type="entry name" value="OS07G0592000 PROTEIN"/>
    <property type="match status" value="1"/>
</dbReference>
<dbReference type="EMBL" id="CM016553">
    <property type="protein sequence ID" value="TKW35612.1"/>
    <property type="molecule type" value="Genomic_DNA"/>
</dbReference>
<dbReference type="Proteomes" id="UP000298652">
    <property type="component" value="Chromosome 2"/>
</dbReference>
<dbReference type="Gramene" id="TKW35612">
    <property type="protein sequence ID" value="TKW35612"/>
    <property type="gene ID" value="SEVIR_2G386100v2"/>
</dbReference>
<evidence type="ECO:0000256" key="3">
    <source>
        <dbReference type="SAM" id="SignalP"/>
    </source>
</evidence>
<evidence type="ECO:0000313" key="4">
    <source>
        <dbReference type="EMBL" id="TKW35612.1"/>
    </source>
</evidence>
<proteinExistence type="inferred from homology"/>
<protein>
    <recommendedName>
        <fullName evidence="6">Gibberellin regulated protein</fullName>
    </recommendedName>
</protein>
<dbReference type="AlphaFoldDB" id="A0A4U6W116"/>
<name>A0A4U6W116_SETVI</name>
<evidence type="ECO:0000256" key="1">
    <source>
        <dbReference type="ARBA" id="ARBA00010582"/>
    </source>
</evidence>
<dbReference type="Pfam" id="PF02704">
    <property type="entry name" value="GASA"/>
    <property type="match status" value="1"/>
</dbReference>
<dbReference type="InterPro" id="IPR003854">
    <property type="entry name" value="GASA"/>
</dbReference>
<feature type="chain" id="PRO_5020216832" description="Gibberellin regulated protein" evidence="3">
    <location>
        <begin position="17"/>
        <end position="142"/>
    </location>
</feature>
<evidence type="ECO:0008006" key="6">
    <source>
        <dbReference type="Google" id="ProtNLM"/>
    </source>
</evidence>
<comment type="similarity">
    <text evidence="1">Belongs to the GASA family.</text>
</comment>
<sequence>MKGIPVALLLLTLVAAASFQDIAAVAAGSALVPNEVCDAKCRSPCSLKKAGRCMGLCMMCCTDCQGCVPSGPYASKDECPCYKDKKSPNRLPWDTIWSPRGREHHRHNRGSTGNTGARMASDRPLSRCRSRGWSPGGVFFNN</sequence>
<evidence type="ECO:0000313" key="5">
    <source>
        <dbReference type="Proteomes" id="UP000298652"/>
    </source>
</evidence>
<feature type="region of interest" description="Disordered" evidence="2">
    <location>
        <begin position="93"/>
        <end position="128"/>
    </location>
</feature>